<proteinExistence type="predicted"/>
<feature type="region of interest" description="Disordered" evidence="1">
    <location>
        <begin position="1"/>
        <end position="30"/>
    </location>
</feature>
<evidence type="ECO:0000313" key="2">
    <source>
        <dbReference type="EMBL" id="KAH3798630.1"/>
    </source>
</evidence>
<protein>
    <submittedName>
        <fullName evidence="2">Uncharacterized protein</fullName>
    </submittedName>
</protein>
<evidence type="ECO:0000313" key="3">
    <source>
        <dbReference type="Proteomes" id="UP000828390"/>
    </source>
</evidence>
<comment type="caution">
    <text evidence="2">The sequence shown here is derived from an EMBL/GenBank/DDBJ whole genome shotgun (WGS) entry which is preliminary data.</text>
</comment>
<organism evidence="2 3">
    <name type="scientific">Dreissena polymorpha</name>
    <name type="common">Zebra mussel</name>
    <name type="synonym">Mytilus polymorpha</name>
    <dbReference type="NCBI Taxonomy" id="45954"/>
    <lineage>
        <taxon>Eukaryota</taxon>
        <taxon>Metazoa</taxon>
        <taxon>Spiralia</taxon>
        <taxon>Lophotrochozoa</taxon>
        <taxon>Mollusca</taxon>
        <taxon>Bivalvia</taxon>
        <taxon>Autobranchia</taxon>
        <taxon>Heteroconchia</taxon>
        <taxon>Euheterodonta</taxon>
        <taxon>Imparidentia</taxon>
        <taxon>Neoheterodontei</taxon>
        <taxon>Myida</taxon>
        <taxon>Dreissenoidea</taxon>
        <taxon>Dreissenidae</taxon>
        <taxon>Dreissena</taxon>
    </lineage>
</organism>
<name>A0A9D4FLF1_DREPO</name>
<dbReference type="AlphaFoldDB" id="A0A9D4FLF1"/>
<reference evidence="2" key="1">
    <citation type="journal article" date="2019" name="bioRxiv">
        <title>The Genome of the Zebra Mussel, Dreissena polymorpha: A Resource for Invasive Species Research.</title>
        <authorList>
            <person name="McCartney M.A."/>
            <person name="Auch B."/>
            <person name="Kono T."/>
            <person name="Mallez S."/>
            <person name="Zhang Y."/>
            <person name="Obille A."/>
            <person name="Becker A."/>
            <person name="Abrahante J.E."/>
            <person name="Garbe J."/>
            <person name="Badalamenti J.P."/>
            <person name="Herman A."/>
            <person name="Mangelson H."/>
            <person name="Liachko I."/>
            <person name="Sullivan S."/>
            <person name="Sone E.D."/>
            <person name="Koren S."/>
            <person name="Silverstein K.A.T."/>
            <person name="Beckman K.B."/>
            <person name="Gohl D.M."/>
        </authorList>
    </citation>
    <scope>NUCLEOTIDE SEQUENCE</scope>
    <source>
        <strain evidence="2">Duluth1</strain>
        <tissue evidence="2">Whole animal</tissue>
    </source>
</reference>
<gene>
    <name evidence="2" type="ORF">DPMN_152231</name>
</gene>
<sequence length="77" mass="8519">MMKTSSGCPTGGAAWQSGWRYQDTEDQSPSNQYTAGIEGYLAGNMNISVKDYTCHSRNELSKLTLTSSYFLIKDLVN</sequence>
<dbReference type="Proteomes" id="UP000828390">
    <property type="component" value="Unassembled WGS sequence"/>
</dbReference>
<reference evidence="2" key="2">
    <citation type="submission" date="2020-11" db="EMBL/GenBank/DDBJ databases">
        <authorList>
            <person name="McCartney M.A."/>
            <person name="Auch B."/>
            <person name="Kono T."/>
            <person name="Mallez S."/>
            <person name="Becker A."/>
            <person name="Gohl D.M."/>
            <person name="Silverstein K.A.T."/>
            <person name="Koren S."/>
            <person name="Bechman K.B."/>
            <person name="Herman A."/>
            <person name="Abrahante J.E."/>
            <person name="Garbe J."/>
        </authorList>
    </citation>
    <scope>NUCLEOTIDE SEQUENCE</scope>
    <source>
        <strain evidence="2">Duluth1</strain>
        <tissue evidence="2">Whole animal</tissue>
    </source>
</reference>
<dbReference type="EMBL" id="JAIWYP010000007">
    <property type="protein sequence ID" value="KAH3798630.1"/>
    <property type="molecule type" value="Genomic_DNA"/>
</dbReference>
<accession>A0A9D4FLF1</accession>
<keyword evidence="3" id="KW-1185">Reference proteome</keyword>
<evidence type="ECO:0000256" key="1">
    <source>
        <dbReference type="SAM" id="MobiDB-lite"/>
    </source>
</evidence>